<dbReference type="PATRIC" id="fig|28037.100.peg.379"/>
<dbReference type="AlphaFoldDB" id="A0A081Q9V6"/>
<dbReference type="EMBL" id="JYGQ01000004">
    <property type="protein sequence ID" value="KJQ69671.1"/>
    <property type="molecule type" value="Genomic_DNA"/>
</dbReference>
<dbReference type="Pfam" id="PF01025">
    <property type="entry name" value="GrpE"/>
    <property type="match status" value="1"/>
</dbReference>
<dbReference type="GO" id="GO:0006457">
    <property type="term" value="P:protein folding"/>
    <property type="evidence" value="ECO:0007669"/>
    <property type="project" value="InterPro"/>
</dbReference>
<proteinExistence type="inferred from homology"/>
<keyword evidence="2" id="KW-0963">Cytoplasm</keyword>
<reference evidence="5 8" key="3">
    <citation type="submission" date="2017-02" db="EMBL/GenBank/DDBJ databases">
        <title>Draft genome sequence of Streptococcus mitis CCUG 63687.</title>
        <authorList>
            <person name="Salva-Serra F."/>
            <person name="Engstrom-Jakobsson H."/>
            <person name="Thorell K."/>
            <person name="Jaen-Luchoro D."/>
            <person name="Gonzales-Siles L."/>
            <person name="Karlsson R."/>
            <person name="Yazdan S."/>
            <person name="Boulund F."/>
            <person name="Johnning A."/>
            <person name="Engstrand L."/>
            <person name="Kristiansson E."/>
            <person name="Moore E."/>
        </authorList>
    </citation>
    <scope>NUCLEOTIDE SEQUENCE [LARGE SCALE GENOMIC DNA]</scope>
    <source>
        <strain evidence="5 8">CCUG 63687</strain>
    </source>
</reference>
<dbReference type="InterPro" id="IPR000740">
    <property type="entry name" value="GrpE"/>
</dbReference>
<evidence type="ECO:0000256" key="1">
    <source>
        <dbReference type="ARBA" id="ARBA00023186"/>
    </source>
</evidence>
<dbReference type="EMBL" id="MUYO01000002">
    <property type="protein sequence ID" value="OOS17788.1"/>
    <property type="molecule type" value="Genomic_DNA"/>
</dbReference>
<comment type="subunit">
    <text evidence="2">Homodimer.</text>
</comment>
<evidence type="ECO:0000256" key="2">
    <source>
        <dbReference type="HAMAP-Rule" id="MF_01151"/>
    </source>
</evidence>
<evidence type="ECO:0000313" key="5">
    <source>
        <dbReference type="EMBL" id="OOS17788.1"/>
    </source>
</evidence>
<dbReference type="GO" id="GO:0005737">
    <property type="term" value="C:cytoplasm"/>
    <property type="evidence" value="ECO:0007669"/>
    <property type="project" value="UniProtKB-SubCell"/>
</dbReference>
<reference evidence="4 7" key="2">
    <citation type="submission" date="2016-01" db="EMBL/GenBank/DDBJ databases">
        <title>Highly variable Streptococcus oralis are common among viridans streptococci isolated from primates.</title>
        <authorList>
            <person name="Denapaite D."/>
            <person name="Rieger M."/>
            <person name="Koendgen S."/>
            <person name="Brueckner R."/>
            <person name="Ochigava I."/>
            <person name="Kappeler P."/>
            <person name="Maetz-Rensing K."/>
            <person name="Leendertz F."/>
            <person name="Hakenbeck R."/>
        </authorList>
    </citation>
    <scope>NUCLEOTIDE SEQUENCE [LARGE SCALE GENOMIC DNA]</scope>
    <source>
        <strain evidence="4 7">10712</strain>
    </source>
</reference>
<gene>
    <name evidence="3" type="primary">grpE_2</name>
    <name evidence="2" type="synonym">grpE</name>
    <name evidence="5" type="ORF">B0686_05520</name>
    <name evidence="4" type="ORF">SMI10712_01567</name>
    <name evidence="3" type="ORF">TZ91_01509</name>
</gene>
<keyword evidence="1 2" id="KW-0143">Chaperone</keyword>
<comment type="subcellular location">
    <subcellularLocation>
        <location evidence="2">Cytoplasm</location>
    </subcellularLocation>
</comment>
<keyword evidence="2 3" id="KW-0346">Stress response</keyword>
<organism evidence="3 6">
    <name type="scientific">Streptococcus mitis</name>
    <dbReference type="NCBI Taxonomy" id="28037"/>
    <lineage>
        <taxon>Bacteria</taxon>
        <taxon>Bacillati</taxon>
        <taxon>Bacillota</taxon>
        <taxon>Bacilli</taxon>
        <taxon>Lactobacillales</taxon>
        <taxon>Streptococcaceae</taxon>
        <taxon>Streptococcus</taxon>
        <taxon>Streptococcus mitis group</taxon>
    </lineage>
</organism>
<dbReference type="SUPFAM" id="SSF51064">
    <property type="entry name" value="Head domain of nucleotide exchange factor GrpE"/>
    <property type="match status" value="1"/>
</dbReference>
<dbReference type="GO" id="GO:0042803">
    <property type="term" value="F:protein homodimerization activity"/>
    <property type="evidence" value="ECO:0007669"/>
    <property type="project" value="InterPro"/>
</dbReference>
<comment type="caution">
    <text evidence="3">The sequence shown here is derived from an EMBL/GenBank/DDBJ whole genome shotgun (WGS) entry which is preliminary data.</text>
</comment>
<dbReference type="RefSeq" id="WP_033686459.1">
    <property type="nucleotide sequence ID" value="NZ_CP067992.1"/>
</dbReference>
<comment type="function">
    <text evidence="2">Participates actively in the response to hyperosmotic and heat shock by preventing the aggregation of stress-denatured proteins, in association with DnaK and GrpE. It is the nucleotide exchange factor for DnaK and may function as a thermosensor. Unfolded proteins bind initially to DnaJ; upon interaction with the DnaJ-bound protein, DnaK hydrolyzes its bound ATP, resulting in the formation of a stable complex. GrpE releases ADP from DnaK; ATP binding to DnaK triggers the release of the substrate protein, thus completing the reaction cycle. Several rounds of ATP-dependent interactions between DnaJ, DnaK and GrpE are required for fully efficient folding.</text>
</comment>
<dbReference type="Proteomes" id="UP000075618">
    <property type="component" value="Unassembled WGS sequence"/>
</dbReference>
<evidence type="ECO:0000313" key="3">
    <source>
        <dbReference type="EMBL" id="KJQ69671.1"/>
    </source>
</evidence>
<reference evidence="3 6" key="1">
    <citation type="submission" date="2015-02" db="EMBL/GenBank/DDBJ databases">
        <title>Evolution of amylase-binding proteins of oral streptococcal species.</title>
        <authorList>
            <person name="Haase E.M."/>
        </authorList>
    </citation>
    <scope>NUCLEOTIDE SEQUENCE [LARGE SCALE GENOMIC DNA]</scope>
    <source>
        <strain evidence="3 6">SK137</strain>
    </source>
</reference>
<name>A0A081Q9V6_STRMT</name>
<evidence type="ECO:0000313" key="7">
    <source>
        <dbReference type="Proteomes" id="UP000075618"/>
    </source>
</evidence>
<protein>
    <recommendedName>
        <fullName evidence="2">Protein GrpE</fullName>
    </recommendedName>
    <alternativeName>
        <fullName evidence="2">HSP-70 cofactor</fullName>
    </alternativeName>
</protein>
<evidence type="ECO:0000313" key="6">
    <source>
        <dbReference type="Proteomes" id="UP000033415"/>
    </source>
</evidence>
<dbReference type="GO" id="GO:0051087">
    <property type="term" value="F:protein-folding chaperone binding"/>
    <property type="evidence" value="ECO:0007669"/>
    <property type="project" value="InterPro"/>
</dbReference>
<evidence type="ECO:0000313" key="4">
    <source>
        <dbReference type="EMBL" id="KYF34287.1"/>
    </source>
</evidence>
<accession>A0A081Q9V6</accession>
<evidence type="ECO:0000313" key="8">
    <source>
        <dbReference type="Proteomes" id="UP000190652"/>
    </source>
</evidence>
<dbReference type="HAMAP" id="MF_01151">
    <property type="entry name" value="GrpE"/>
    <property type="match status" value="1"/>
</dbReference>
<dbReference type="InterPro" id="IPR009012">
    <property type="entry name" value="GrpE_head"/>
</dbReference>
<dbReference type="Proteomes" id="UP000190652">
    <property type="component" value="Unassembled WGS sequence"/>
</dbReference>
<dbReference type="PRINTS" id="PR00773">
    <property type="entry name" value="GRPEPROTEIN"/>
</dbReference>
<dbReference type="GO" id="GO:0000774">
    <property type="term" value="F:adenyl-nucleotide exchange factor activity"/>
    <property type="evidence" value="ECO:0007669"/>
    <property type="project" value="InterPro"/>
</dbReference>
<dbReference type="Proteomes" id="UP000033415">
    <property type="component" value="Unassembled WGS sequence"/>
</dbReference>
<sequence>MSEEVLHEKVSYIVDKVEDIESLITRRLLEDKAKNSLIEELKQYLIYRQDLDKGEKFAPFMKQILQVIDRIESSEEKSDLLTSIAEELLQILSLNGLQVIDNSGMIDPSMHEVVNTVAATDEQSENNIVEVLQKGYLLNNRVLRPSKVTIAK</sequence>
<comment type="similarity">
    <text evidence="2">Belongs to the GrpE family.</text>
</comment>
<dbReference type="EMBL" id="LROT01000016">
    <property type="protein sequence ID" value="KYF34287.1"/>
    <property type="molecule type" value="Genomic_DNA"/>
</dbReference>
<dbReference type="Gene3D" id="2.30.22.10">
    <property type="entry name" value="Head domain of nucleotide exchange factor GrpE"/>
    <property type="match status" value="1"/>
</dbReference>